<dbReference type="AlphaFoldDB" id="A0A8S4R569"/>
<evidence type="ECO:0000259" key="2">
    <source>
        <dbReference type="Pfam" id="PF13423"/>
    </source>
</evidence>
<dbReference type="EMBL" id="CAKXAJ010024767">
    <property type="protein sequence ID" value="CAH2230052.1"/>
    <property type="molecule type" value="Genomic_DNA"/>
</dbReference>
<dbReference type="InterPro" id="IPR038765">
    <property type="entry name" value="Papain-like_cys_pep_sf"/>
</dbReference>
<dbReference type="Proteomes" id="UP000838756">
    <property type="component" value="Unassembled WGS sequence"/>
</dbReference>
<dbReference type="Gene3D" id="3.90.70.10">
    <property type="entry name" value="Cysteine proteinases"/>
    <property type="match status" value="1"/>
</dbReference>
<evidence type="ECO:0000256" key="1">
    <source>
        <dbReference type="SAM" id="MobiDB-lite"/>
    </source>
</evidence>
<dbReference type="GO" id="GO:0000289">
    <property type="term" value="P:nuclear-transcribed mRNA poly(A) tail shortening"/>
    <property type="evidence" value="ECO:0007669"/>
    <property type="project" value="TreeGrafter"/>
</dbReference>
<dbReference type="PANTHER" id="PTHR15728">
    <property type="entry name" value="DEADENYLATION COMPLEX CATALYTIC SUBUNIT PAN2"/>
    <property type="match status" value="1"/>
</dbReference>
<evidence type="ECO:0000313" key="4">
    <source>
        <dbReference type="EMBL" id="CAH2230052.1"/>
    </source>
</evidence>
<evidence type="ECO:0000313" key="5">
    <source>
        <dbReference type="Proteomes" id="UP000838756"/>
    </source>
</evidence>
<dbReference type="InterPro" id="IPR015943">
    <property type="entry name" value="WD40/YVTN_repeat-like_dom_sf"/>
</dbReference>
<dbReference type="GO" id="GO:0031251">
    <property type="term" value="C:PAN complex"/>
    <property type="evidence" value="ECO:0007669"/>
    <property type="project" value="TreeGrafter"/>
</dbReference>
<evidence type="ECO:0000259" key="3">
    <source>
        <dbReference type="Pfam" id="PF20770"/>
    </source>
</evidence>
<proteinExistence type="predicted"/>
<dbReference type="InterPro" id="IPR048841">
    <property type="entry name" value="PAN2_N"/>
</dbReference>
<sequence length="600" mass="67634">MEFHYSELSMPTKHLMPEFPQPFVVKKEAEYELRAGVLADGGDRFGVSSVIFDKHEELIWMGNQGGHVTSYYGPRMQKYTSFQIHASEEVRDILTLEEGIYCLTKSSLRHQIRRGIPRHTYKSPNMEDMQCLFQVDTHKVLMGGHQDKLLELDLNKWVENVINVPEDGCAVLRSGGGSVVACGSANGMITLRDIRCPGSVEQSFRAHTACLSDLDMQGDMLITCGFTQSSATEFADPLPNLPSGSFNDNNFRFSSIPKPPLTTGTKWFSELPPQFYRTTYREPKPIDPEILKTMKMQGPIGYAPNPGTFRRNQMPYVEEDLKTVAQTEASTEAPKPHPNSMAIQPIPKHYLKIDLRFKMPRSHDNIDVLNKAGYPGLEFTLPNSYCNAMLQVLYHIPAVKAILLAHTCAKESCLSCELGFLFRMLDTSGGVPCQADNFLRAFRTVPEAAALGLIMPESGIDNQADLITLIQSWNRFMLQQIHSEILEARKKEKEMTLITQPTSPIKQPANKLVNGQYNEYKYTEIKYMGPPVCDDEALDAVAKNHDEGPIETNHEQPENNDLKNNVSKTDDEESDISKLFAIGRQQVNRCTKCNKEEQRD</sequence>
<dbReference type="SUPFAM" id="SSF54001">
    <property type="entry name" value="Cysteine proteinases"/>
    <property type="match status" value="1"/>
</dbReference>
<dbReference type="Gene3D" id="2.130.10.10">
    <property type="entry name" value="YVTN repeat-like/Quinoprotein amine dehydrogenase"/>
    <property type="match status" value="1"/>
</dbReference>
<feature type="region of interest" description="Disordered" evidence="1">
    <location>
        <begin position="547"/>
        <end position="575"/>
    </location>
</feature>
<organism evidence="4 5">
    <name type="scientific">Pararge aegeria aegeria</name>
    <dbReference type="NCBI Taxonomy" id="348720"/>
    <lineage>
        <taxon>Eukaryota</taxon>
        <taxon>Metazoa</taxon>
        <taxon>Ecdysozoa</taxon>
        <taxon>Arthropoda</taxon>
        <taxon>Hexapoda</taxon>
        <taxon>Insecta</taxon>
        <taxon>Pterygota</taxon>
        <taxon>Neoptera</taxon>
        <taxon>Endopterygota</taxon>
        <taxon>Lepidoptera</taxon>
        <taxon>Glossata</taxon>
        <taxon>Ditrysia</taxon>
        <taxon>Papilionoidea</taxon>
        <taxon>Nymphalidae</taxon>
        <taxon>Satyrinae</taxon>
        <taxon>Satyrini</taxon>
        <taxon>Parargina</taxon>
        <taxon>Pararge</taxon>
    </lineage>
</organism>
<keyword evidence="5" id="KW-1185">Reference proteome</keyword>
<dbReference type="InterPro" id="IPR028881">
    <property type="entry name" value="PAN2_UCH_dom"/>
</dbReference>
<dbReference type="Pfam" id="PF13423">
    <property type="entry name" value="UCH_1"/>
    <property type="match status" value="1"/>
</dbReference>
<reference evidence="4" key="1">
    <citation type="submission" date="2022-03" db="EMBL/GenBank/DDBJ databases">
        <authorList>
            <person name="Lindestad O."/>
        </authorList>
    </citation>
    <scope>NUCLEOTIDE SEQUENCE</scope>
</reference>
<feature type="domain" description="PAN2-PAN3 deadenylation complex catalytic subunit PAN2 N-terminal" evidence="3">
    <location>
        <begin position="37"/>
        <end position="228"/>
    </location>
</feature>
<dbReference type="InterPro" id="IPR036322">
    <property type="entry name" value="WD40_repeat_dom_sf"/>
</dbReference>
<dbReference type="Pfam" id="PF20770">
    <property type="entry name" value="PAN2_N"/>
    <property type="match status" value="1"/>
</dbReference>
<protein>
    <submittedName>
        <fullName evidence="4">Jg20261 protein</fullName>
    </submittedName>
</protein>
<dbReference type="PANTHER" id="PTHR15728:SF0">
    <property type="entry name" value="PAN2-PAN3 DEADENYLATION COMPLEX CATALYTIC SUBUNIT PAN2"/>
    <property type="match status" value="1"/>
</dbReference>
<accession>A0A8S4R569</accession>
<dbReference type="SUPFAM" id="SSF50978">
    <property type="entry name" value="WD40 repeat-like"/>
    <property type="match status" value="1"/>
</dbReference>
<dbReference type="GO" id="GO:0004535">
    <property type="term" value="F:poly(A)-specific ribonuclease activity"/>
    <property type="evidence" value="ECO:0007669"/>
    <property type="project" value="TreeGrafter"/>
</dbReference>
<name>A0A8S4R569_9NEOP</name>
<comment type="caution">
    <text evidence="4">The sequence shown here is derived from an EMBL/GenBank/DDBJ whole genome shotgun (WGS) entry which is preliminary data.</text>
</comment>
<gene>
    <name evidence="4" type="primary">jg20261</name>
    <name evidence="4" type="ORF">PAEG_LOCUS9328</name>
</gene>
<dbReference type="OrthoDB" id="16516at2759"/>
<feature type="compositionally biased region" description="Basic and acidic residues" evidence="1">
    <location>
        <begin position="547"/>
        <end position="561"/>
    </location>
</feature>
<feature type="domain" description="PAN2 UCH" evidence="2">
    <location>
        <begin position="376"/>
        <end position="599"/>
    </location>
</feature>
<dbReference type="GO" id="GO:0000932">
    <property type="term" value="C:P-body"/>
    <property type="evidence" value="ECO:0007669"/>
    <property type="project" value="TreeGrafter"/>
</dbReference>
<dbReference type="InterPro" id="IPR050785">
    <property type="entry name" value="PAN2-PAN3_catalytic_subunit"/>
</dbReference>